<dbReference type="Gene3D" id="3.30.70.270">
    <property type="match status" value="1"/>
</dbReference>
<feature type="compositionally biased region" description="Polar residues" evidence="1">
    <location>
        <begin position="196"/>
        <end position="211"/>
    </location>
</feature>
<dbReference type="InterPro" id="IPR043502">
    <property type="entry name" value="DNA/RNA_pol_sf"/>
</dbReference>
<sequence>MKISKKTRSSQVKSRREDLLGIIDDLLVIFHRDVKSVKVIKKVITEFSNYSGLLPNLDKRTVYFGNVKIHDRQDILIDFPFKVGQLPVRRFWDIDHDSNDSWSWKVLLNLRHKVRPYIRHVFGNGQNTSMWYDTWDADCDNPLILKGDKTLPHGGVSSNSKPPNAEPPNAESSDSVSSDSESEEKEADVAPEDTFGTITPNSLMLCSTPASSEGDFERNGLEAEMKLELARMGHDMVERRLHASYGWNKRFYMEMVRIGAVPKPPSNDEGTERPRKKLKKSSFDGTEGPSEPRGPPRSFDIIIGMDWLSRYDAAILCGEQKGLRDFPLFPRVFAPVARAPYRLAPSEMKELSKQLQELLEKGFIRPSSSPWGAPVLFVKKKDGSFRICIDYRELNKLTIKNRYPLPRIDDLFDQLQGSSVYSKIDLWSSYHQLRIRKEDFPITAFRTRYGHYEFQVMPFALTNAPAVFMDLMNHVCKPYLDKFVIVFIDDILIYSKNKEEHGEHLKTILNLLRSEKLYANFQMVTVHNNLPKQIRNAKVEACKEENIGAEGFLGKGETFEVRSDGTKCLKGRVWLPLFGGLRRLIILESHKSKYSIHHGSDKMYHDLKKLYWWPNMKADIATYVSKCLTCAKVKAEHQKPSGLLQQPEIPVWK</sequence>
<organism evidence="3 4">
    <name type="scientific">Tanacetum coccineum</name>
    <dbReference type="NCBI Taxonomy" id="301880"/>
    <lineage>
        <taxon>Eukaryota</taxon>
        <taxon>Viridiplantae</taxon>
        <taxon>Streptophyta</taxon>
        <taxon>Embryophyta</taxon>
        <taxon>Tracheophyta</taxon>
        <taxon>Spermatophyta</taxon>
        <taxon>Magnoliopsida</taxon>
        <taxon>eudicotyledons</taxon>
        <taxon>Gunneridae</taxon>
        <taxon>Pentapetalae</taxon>
        <taxon>asterids</taxon>
        <taxon>campanulids</taxon>
        <taxon>Asterales</taxon>
        <taxon>Asteraceae</taxon>
        <taxon>Asteroideae</taxon>
        <taxon>Anthemideae</taxon>
        <taxon>Anthemidinae</taxon>
        <taxon>Tanacetum</taxon>
    </lineage>
</organism>
<proteinExistence type="predicted"/>
<keyword evidence="3" id="KW-0808">Transferase</keyword>
<dbReference type="Gene3D" id="3.10.10.10">
    <property type="entry name" value="HIV Type 1 Reverse Transcriptase, subunit A, domain 1"/>
    <property type="match status" value="1"/>
</dbReference>
<feature type="domain" description="Reverse transcriptase" evidence="2">
    <location>
        <begin position="359"/>
        <end position="554"/>
    </location>
</feature>
<name>A0ABQ5EVQ5_9ASTR</name>
<dbReference type="InterPro" id="IPR053134">
    <property type="entry name" value="RNA-dir_DNA_polymerase"/>
</dbReference>
<protein>
    <submittedName>
        <fullName evidence="3">Reverse transcriptase domain-containing protein</fullName>
    </submittedName>
</protein>
<evidence type="ECO:0000259" key="2">
    <source>
        <dbReference type="PROSITE" id="PS50878"/>
    </source>
</evidence>
<reference evidence="3" key="1">
    <citation type="journal article" date="2022" name="Int. J. Mol. Sci.">
        <title>Draft Genome of Tanacetum Coccineum: Genomic Comparison of Closely Related Tanacetum-Family Plants.</title>
        <authorList>
            <person name="Yamashiro T."/>
            <person name="Shiraishi A."/>
            <person name="Nakayama K."/>
            <person name="Satake H."/>
        </authorList>
    </citation>
    <scope>NUCLEOTIDE SEQUENCE</scope>
</reference>
<gene>
    <name evidence="3" type="ORF">Tco_0990162</name>
</gene>
<dbReference type="Pfam" id="PF00078">
    <property type="entry name" value="RVT_1"/>
    <property type="match status" value="1"/>
</dbReference>
<dbReference type="GO" id="GO:0003964">
    <property type="term" value="F:RNA-directed DNA polymerase activity"/>
    <property type="evidence" value="ECO:0007669"/>
    <property type="project" value="UniProtKB-KW"/>
</dbReference>
<evidence type="ECO:0000313" key="4">
    <source>
        <dbReference type="Proteomes" id="UP001151760"/>
    </source>
</evidence>
<evidence type="ECO:0000256" key="1">
    <source>
        <dbReference type="SAM" id="MobiDB-lite"/>
    </source>
</evidence>
<dbReference type="InterPro" id="IPR043128">
    <property type="entry name" value="Rev_trsase/Diguanyl_cyclase"/>
</dbReference>
<dbReference type="SUPFAM" id="SSF56672">
    <property type="entry name" value="DNA/RNA polymerases"/>
    <property type="match status" value="1"/>
</dbReference>
<dbReference type="PANTHER" id="PTHR24559">
    <property type="entry name" value="TRANSPOSON TY3-I GAG-POL POLYPROTEIN"/>
    <property type="match status" value="1"/>
</dbReference>
<feature type="compositionally biased region" description="Low complexity" evidence="1">
    <location>
        <begin position="170"/>
        <end position="179"/>
    </location>
</feature>
<dbReference type="PANTHER" id="PTHR24559:SF427">
    <property type="entry name" value="RNA-DIRECTED DNA POLYMERASE"/>
    <property type="match status" value="1"/>
</dbReference>
<feature type="compositionally biased region" description="Acidic residues" evidence="1">
    <location>
        <begin position="180"/>
        <end position="191"/>
    </location>
</feature>
<dbReference type="CDD" id="cd01647">
    <property type="entry name" value="RT_LTR"/>
    <property type="match status" value="1"/>
</dbReference>
<comment type="caution">
    <text evidence="3">The sequence shown here is derived from an EMBL/GenBank/DDBJ whole genome shotgun (WGS) entry which is preliminary data.</text>
</comment>
<keyword evidence="3" id="KW-0695">RNA-directed DNA polymerase</keyword>
<evidence type="ECO:0000313" key="3">
    <source>
        <dbReference type="EMBL" id="GJT55108.1"/>
    </source>
</evidence>
<feature type="region of interest" description="Disordered" evidence="1">
    <location>
        <begin position="148"/>
        <end position="216"/>
    </location>
</feature>
<accession>A0ABQ5EVQ5</accession>
<keyword evidence="3" id="KW-0548">Nucleotidyltransferase</keyword>
<keyword evidence="4" id="KW-1185">Reference proteome</keyword>
<dbReference type="InterPro" id="IPR041588">
    <property type="entry name" value="Integrase_H2C2"/>
</dbReference>
<dbReference type="Pfam" id="PF17921">
    <property type="entry name" value="Integrase_H2C2"/>
    <property type="match status" value="1"/>
</dbReference>
<dbReference type="InterPro" id="IPR000477">
    <property type="entry name" value="RT_dom"/>
</dbReference>
<dbReference type="Proteomes" id="UP001151760">
    <property type="component" value="Unassembled WGS sequence"/>
</dbReference>
<dbReference type="Gene3D" id="1.10.340.70">
    <property type="match status" value="1"/>
</dbReference>
<dbReference type="PROSITE" id="PS50878">
    <property type="entry name" value="RT_POL"/>
    <property type="match status" value="1"/>
</dbReference>
<feature type="region of interest" description="Disordered" evidence="1">
    <location>
        <begin position="261"/>
        <end position="298"/>
    </location>
</feature>
<reference evidence="3" key="2">
    <citation type="submission" date="2022-01" db="EMBL/GenBank/DDBJ databases">
        <authorList>
            <person name="Yamashiro T."/>
            <person name="Shiraishi A."/>
            <person name="Satake H."/>
            <person name="Nakayama K."/>
        </authorList>
    </citation>
    <scope>NUCLEOTIDE SEQUENCE</scope>
</reference>
<dbReference type="EMBL" id="BQNB010016729">
    <property type="protein sequence ID" value="GJT55108.1"/>
    <property type="molecule type" value="Genomic_DNA"/>
</dbReference>